<keyword evidence="12" id="KW-0482">Metalloprotease</keyword>
<evidence type="ECO:0000256" key="15">
    <source>
        <dbReference type="ARBA" id="ARBA00045897"/>
    </source>
</evidence>
<comment type="similarity">
    <text evidence="4">Belongs to the peptidase M16 family. PreP subfamily.</text>
</comment>
<accession>A0AAN6DZ99</accession>
<dbReference type="GO" id="GO:0046872">
    <property type="term" value="F:metal ion binding"/>
    <property type="evidence" value="ECO:0007669"/>
    <property type="project" value="UniProtKB-KW"/>
</dbReference>
<dbReference type="FunFam" id="3.30.830.10:FF:000011">
    <property type="entry name" value="Presequence protease, mitochondrial"/>
    <property type="match status" value="1"/>
</dbReference>
<feature type="domain" description="Peptidase M16C associated" evidence="16">
    <location>
        <begin position="504"/>
        <end position="762"/>
    </location>
</feature>
<dbReference type="FunFam" id="3.30.830.10:FF:000009">
    <property type="entry name" value="Presequence protease, mitochondrial"/>
    <property type="match status" value="1"/>
</dbReference>
<keyword evidence="9" id="KW-0378">Hydrolase</keyword>
<dbReference type="Pfam" id="PF00675">
    <property type="entry name" value="Peptidase_M16"/>
    <property type="match status" value="1"/>
</dbReference>
<comment type="caution">
    <text evidence="17">The sequence shown here is derived from an EMBL/GenBank/DDBJ whole genome shotgun (WGS) entry which is preliminary data.</text>
</comment>
<dbReference type="Pfam" id="PF05193">
    <property type="entry name" value="Peptidase_M16_C"/>
    <property type="match status" value="1"/>
</dbReference>
<dbReference type="GO" id="GO:0016485">
    <property type="term" value="P:protein processing"/>
    <property type="evidence" value="ECO:0007669"/>
    <property type="project" value="TreeGrafter"/>
</dbReference>
<evidence type="ECO:0000256" key="12">
    <source>
        <dbReference type="ARBA" id="ARBA00023049"/>
    </source>
</evidence>
<evidence type="ECO:0000256" key="2">
    <source>
        <dbReference type="ARBA" id="ARBA00004305"/>
    </source>
</evidence>
<evidence type="ECO:0000313" key="18">
    <source>
        <dbReference type="Proteomes" id="UP001203852"/>
    </source>
</evidence>
<evidence type="ECO:0000313" key="17">
    <source>
        <dbReference type="EMBL" id="KAI1614277.1"/>
    </source>
</evidence>
<dbReference type="EMBL" id="MU404353">
    <property type="protein sequence ID" value="KAI1614277.1"/>
    <property type="molecule type" value="Genomic_DNA"/>
</dbReference>
<comment type="subcellular location">
    <subcellularLocation>
        <location evidence="3">Mitochondrion intermembrane space</location>
    </subcellularLocation>
    <subcellularLocation>
        <location evidence="2">Mitochondrion matrix</location>
    </subcellularLocation>
</comment>
<proteinExistence type="inferred from homology"/>
<evidence type="ECO:0000256" key="1">
    <source>
        <dbReference type="ARBA" id="ARBA00001947"/>
    </source>
</evidence>
<keyword evidence="7" id="KW-0645">Protease</keyword>
<keyword evidence="8" id="KW-0479">Metal-binding</keyword>
<comment type="function">
    <text evidence="15">Degrades mitochondrial transit peptides after their cleavage in the intermembrane space or in the matrix, and presequence peptides; clearance of these peptides is required to keep the presequence processing machinery running. Preferentially cleaves the N-terminal side of paired basic amino acid residues. Also degrades other unstructured peptides. May function as an ATP-dependent peptidase as opposed to a metalloendopeptidase.</text>
</comment>
<evidence type="ECO:0000256" key="5">
    <source>
        <dbReference type="ARBA" id="ARBA00011853"/>
    </source>
</evidence>
<dbReference type="SMART" id="SM01264">
    <property type="entry name" value="M16C_associated"/>
    <property type="match status" value="1"/>
</dbReference>
<keyword evidence="11" id="KW-0809">Transit peptide</keyword>
<dbReference type="PANTHER" id="PTHR43016">
    <property type="entry name" value="PRESEQUENCE PROTEASE"/>
    <property type="match status" value="1"/>
</dbReference>
<dbReference type="InterPro" id="IPR011249">
    <property type="entry name" value="Metalloenz_LuxS/M16"/>
</dbReference>
<dbReference type="Pfam" id="PF22516">
    <property type="entry name" value="PreP_C"/>
    <property type="match status" value="1"/>
</dbReference>
<evidence type="ECO:0000259" key="16">
    <source>
        <dbReference type="SMART" id="SM01264"/>
    </source>
</evidence>
<name>A0AAN6DZ99_9EURO</name>
<dbReference type="SUPFAM" id="SSF63411">
    <property type="entry name" value="LuxS/MPP-like metallohydrolase"/>
    <property type="match status" value="4"/>
</dbReference>
<keyword evidence="18" id="KW-1185">Reference proteome</keyword>
<evidence type="ECO:0000256" key="14">
    <source>
        <dbReference type="ARBA" id="ARBA00034552"/>
    </source>
</evidence>
<dbReference type="InterPro" id="IPR055130">
    <property type="entry name" value="PreP_C"/>
</dbReference>
<dbReference type="InterPro" id="IPR007863">
    <property type="entry name" value="Peptidase_M16_C"/>
</dbReference>
<dbReference type="GO" id="GO:0004222">
    <property type="term" value="F:metalloendopeptidase activity"/>
    <property type="evidence" value="ECO:0007669"/>
    <property type="project" value="TreeGrafter"/>
</dbReference>
<evidence type="ECO:0000256" key="6">
    <source>
        <dbReference type="ARBA" id="ARBA00020167"/>
    </source>
</evidence>
<dbReference type="Pfam" id="PF08367">
    <property type="entry name" value="M16C_assoc"/>
    <property type="match status" value="1"/>
</dbReference>
<evidence type="ECO:0000256" key="8">
    <source>
        <dbReference type="ARBA" id="ARBA00022723"/>
    </source>
</evidence>
<keyword evidence="13" id="KW-0496">Mitochondrion</keyword>
<dbReference type="FunFam" id="3.30.830.10:FF:000013">
    <property type="entry name" value="Mitochondrial presequence protease"/>
    <property type="match status" value="1"/>
</dbReference>
<evidence type="ECO:0000256" key="4">
    <source>
        <dbReference type="ARBA" id="ARBA00007575"/>
    </source>
</evidence>
<dbReference type="GO" id="GO:0005759">
    <property type="term" value="C:mitochondrial matrix"/>
    <property type="evidence" value="ECO:0007669"/>
    <property type="project" value="UniProtKB-SubCell"/>
</dbReference>
<dbReference type="AlphaFoldDB" id="A0AAN6DZ99"/>
<dbReference type="InterPro" id="IPR013578">
    <property type="entry name" value="Peptidase_M16C_assoc"/>
</dbReference>
<comment type="cofactor">
    <cofactor evidence="1">
        <name>Zn(2+)</name>
        <dbReference type="ChEBI" id="CHEBI:29105"/>
    </cofactor>
</comment>
<sequence>MLRHGVVRHGLHRCARRPTSKSIAHPVPIHARNYASITDVGAYPKPGESIHGFTLKQIKHVPELHLTALQLEHEKTGAEYLHVARDDKNNVFAINFKTNPTDRTGLPHILEHVTLCGSEKYPVRDPFFKMMPRSLANFMNAFTSSDYTSYPFATTNQQDFHNLASVYLDATLHPLLKRTDFLQEGWRLGPEDPRQEATEENVQFKGVVYNEMKGQMSDASYLFYIRFREHLFPSLFNSGGDPEVMTDLTHEKLVDFSRKHYHPSNAKIFSYGSLSLAEHLQHVNETISRFEPASSDSDIKLPIDLSNGPLSFEVLGPMDTMQPPDRQYKSSITWMGCPSSDIVETFCVSIMMSLLTSGYGSPLYQGLIESGLGTNFSPNSGYDSSTRIGTISIGLDGMRNEDISGLKEMIQTVLRDKAKEAFLPHKIEGYMHQLELSLKHKTANFGMGLLEKTLAGWFNGVNPMDSLAWNEIIDAFKLRVKDDNYLEGLVQKYFLNDSCMQFTMKPSDSYGSRLESQEEERRKVILENVKKSASSPEDAISKLGQQELELLEEQESSQYKHLETLPTLHVDDIAREKEKKPRYYASIGNVNSLWRETSTNGITYFQAKHLLSDVPEELRLLMPLFTESLMRLGTKTKTVGDLEAEILLKTGGISIAPFVAPEPWSLDKYNEGLLLDGYALDRNVPAMFDLMRTLLLDIDFSDAKAAAAIQELLESKTSGALDAVSESGHHFAVTSASAALTRRGRIQDQLSGLTQIESTARALDAARRDPSSLQEVIKKLQQIQSIAISNSSALSLRVVCEPDSVATNRRLIEGLLGKLPKGSQTSVASSSDAVSGSSLSRRTFFDLPFQVSYTGTCLQTAPYSSPDKAPLTVLGQLLVHNFLHPEVREKGGAYGASASASPISGLFTMSSYRDPNPRNSLSVFQRAGEYARDKDWGSRELEESKLSIFQGIDAPRSVSGEGSKEFMYHITEDMDQKMRESLLDVTKQDVQRVAQKYLVELPADLKSVCILGEQKDWIAQDPEQWQTRSLKMSV</sequence>
<evidence type="ECO:0000256" key="11">
    <source>
        <dbReference type="ARBA" id="ARBA00022946"/>
    </source>
</evidence>
<evidence type="ECO:0000256" key="9">
    <source>
        <dbReference type="ARBA" id="ARBA00022801"/>
    </source>
</evidence>
<dbReference type="Proteomes" id="UP001203852">
    <property type="component" value="Unassembled WGS sequence"/>
</dbReference>
<dbReference type="InterPro" id="IPR011765">
    <property type="entry name" value="Pept_M16_N"/>
</dbReference>
<comment type="subunit">
    <text evidence="5">Monomer and homodimer; homodimerization is induced by binding of the substrate.</text>
</comment>
<organism evidence="17 18">
    <name type="scientific">Exophiala viscosa</name>
    <dbReference type="NCBI Taxonomy" id="2486360"/>
    <lineage>
        <taxon>Eukaryota</taxon>
        <taxon>Fungi</taxon>
        <taxon>Dikarya</taxon>
        <taxon>Ascomycota</taxon>
        <taxon>Pezizomycotina</taxon>
        <taxon>Eurotiomycetes</taxon>
        <taxon>Chaetothyriomycetidae</taxon>
        <taxon>Chaetothyriales</taxon>
        <taxon>Herpotrichiellaceae</taxon>
        <taxon>Exophiala</taxon>
    </lineage>
</organism>
<dbReference type="PANTHER" id="PTHR43016:SF13">
    <property type="entry name" value="PRESEQUENCE PROTEASE, MITOCHONDRIAL"/>
    <property type="match status" value="1"/>
</dbReference>
<protein>
    <recommendedName>
        <fullName evidence="6">Presequence protease, mitochondrial</fullName>
    </recommendedName>
    <alternativeName>
        <fullName evidence="14">Pitrilysin metalloproteinase</fullName>
    </alternativeName>
</protein>
<keyword evidence="10" id="KW-0862">Zinc</keyword>
<evidence type="ECO:0000256" key="3">
    <source>
        <dbReference type="ARBA" id="ARBA00004569"/>
    </source>
</evidence>
<evidence type="ECO:0000256" key="10">
    <source>
        <dbReference type="ARBA" id="ARBA00022833"/>
    </source>
</evidence>
<evidence type="ECO:0000256" key="7">
    <source>
        <dbReference type="ARBA" id="ARBA00022670"/>
    </source>
</evidence>
<dbReference type="GO" id="GO:0005758">
    <property type="term" value="C:mitochondrial intermembrane space"/>
    <property type="evidence" value="ECO:0007669"/>
    <property type="project" value="UniProtKB-SubCell"/>
</dbReference>
<dbReference type="Gene3D" id="3.30.830.10">
    <property type="entry name" value="Metalloenzyme, LuxS/M16 peptidase-like"/>
    <property type="match status" value="4"/>
</dbReference>
<gene>
    <name evidence="17" type="ORF">EDD36DRAFT_221587</name>
</gene>
<reference evidence="17" key="1">
    <citation type="journal article" date="2022" name="bioRxiv">
        <title>Deciphering the potential niche of two novel black yeast fungi from a biological soil crust based on their genomes, phenotypes, and melanin regulation.</title>
        <authorList>
            <consortium name="DOE Joint Genome Institute"/>
            <person name="Carr E.C."/>
            <person name="Barton Q."/>
            <person name="Grambo S."/>
            <person name="Sullivan M."/>
            <person name="Renfro C.M."/>
            <person name="Kuo A."/>
            <person name="Pangilinan J."/>
            <person name="Lipzen A."/>
            <person name="Keymanesh K."/>
            <person name="Savage E."/>
            <person name="Barry K."/>
            <person name="Grigoriev I.V."/>
            <person name="Riekhof W.R."/>
            <person name="Harris S.S."/>
        </authorList>
    </citation>
    <scope>NUCLEOTIDE SEQUENCE</scope>
    <source>
        <strain evidence="17">JF 03-4F</strain>
    </source>
</reference>
<evidence type="ECO:0000256" key="13">
    <source>
        <dbReference type="ARBA" id="ARBA00023128"/>
    </source>
</evidence>